<dbReference type="Pfam" id="PF00535">
    <property type="entry name" value="Glycos_transf_2"/>
    <property type="match status" value="1"/>
</dbReference>
<proteinExistence type="predicted"/>
<dbReference type="InterPro" id="IPR050834">
    <property type="entry name" value="Glycosyltransf_2"/>
</dbReference>
<comment type="caution">
    <text evidence="3">The sequence shown here is derived from an EMBL/GenBank/DDBJ whole genome shotgun (WGS) entry which is preliminary data.</text>
</comment>
<feature type="domain" description="Glycosyltransferase 2-like" evidence="1">
    <location>
        <begin position="5"/>
        <end position="60"/>
    </location>
</feature>
<evidence type="ECO:0000313" key="3">
    <source>
        <dbReference type="EMBL" id="PPK73840.1"/>
    </source>
</evidence>
<evidence type="ECO:0000313" key="4">
    <source>
        <dbReference type="Proteomes" id="UP000238071"/>
    </source>
</evidence>
<dbReference type="EMBL" id="PTIY01000001">
    <property type="protein sequence ID" value="PPK73840.1"/>
    <property type="molecule type" value="Genomic_DNA"/>
</dbReference>
<dbReference type="Gene3D" id="3.90.550.10">
    <property type="entry name" value="Spore Coat Polysaccharide Biosynthesis Protein SpsA, Chain A"/>
    <property type="match status" value="1"/>
</dbReference>
<dbReference type="PANTHER" id="PTHR43685:SF2">
    <property type="entry name" value="GLYCOSYLTRANSFERASE 2-LIKE DOMAIN-CONTAINING PROTEIN"/>
    <property type="match status" value="1"/>
</dbReference>
<protein>
    <submittedName>
        <fullName evidence="3">Glycosyl transferase family 2</fullName>
    </submittedName>
</protein>
<keyword evidence="4" id="KW-1185">Reference proteome</keyword>
<dbReference type="GO" id="GO:0016740">
    <property type="term" value="F:transferase activity"/>
    <property type="evidence" value="ECO:0007669"/>
    <property type="project" value="UniProtKB-KW"/>
</dbReference>
<accession>A0A2S6H8T8</accession>
<dbReference type="SUPFAM" id="SSF53448">
    <property type="entry name" value="Nucleotide-diphospho-sugar transferases"/>
    <property type="match status" value="1"/>
</dbReference>
<evidence type="ECO:0000259" key="2">
    <source>
        <dbReference type="Pfam" id="PF10111"/>
    </source>
</evidence>
<dbReference type="CDD" id="cd00761">
    <property type="entry name" value="Glyco_tranf_GTA_type"/>
    <property type="match status" value="1"/>
</dbReference>
<dbReference type="InterPro" id="IPR029044">
    <property type="entry name" value="Nucleotide-diphossugar_trans"/>
</dbReference>
<dbReference type="InterPro" id="IPR001173">
    <property type="entry name" value="Glyco_trans_2-like"/>
</dbReference>
<reference evidence="3 4" key="1">
    <citation type="submission" date="2018-02" db="EMBL/GenBank/DDBJ databases">
        <title>Subsurface microbial communities from deep shales in Ohio and West Virginia, USA.</title>
        <authorList>
            <person name="Wrighton K."/>
        </authorList>
    </citation>
    <scope>NUCLEOTIDE SEQUENCE [LARGE SCALE GENOMIC DNA]</scope>
    <source>
        <strain evidence="3 4">OWC-G53F</strain>
    </source>
</reference>
<name>A0A2S6H8T8_9GAMM</name>
<evidence type="ECO:0000259" key="1">
    <source>
        <dbReference type="Pfam" id="PF00535"/>
    </source>
</evidence>
<gene>
    <name evidence="3" type="ORF">B0F88_101372</name>
</gene>
<sequence>MLRREFPKVNYYYQENLGVSAARNLGIQQASGDWLAFLDSDDEWLPEKLAKQKAALTADPGYRICHTEENWIRNGIQVDVPKKYAKTGGWIFGHCLPVCAISPSTALIHRSVFTGIGLFDARLPACEDYDLWLRITANYPVLLVEQPQINKHGGHQDQLSQAFWGMDRFRISALQKIIDAGQLSAPNRQAAVNMLLKKAGVYLNGVTKRGKTEEASYYRQLIKRYE</sequence>
<dbReference type="PANTHER" id="PTHR43685">
    <property type="entry name" value="GLYCOSYLTRANSFERASE"/>
    <property type="match status" value="1"/>
</dbReference>
<organism evidence="3 4">
    <name type="scientific">Methylobacter tundripaludum</name>
    <dbReference type="NCBI Taxonomy" id="173365"/>
    <lineage>
        <taxon>Bacteria</taxon>
        <taxon>Pseudomonadati</taxon>
        <taxon>Pseudomonadota</taxon>
        <taxon>Gammaproteobacteria</taxon>
        <taxon>Methylococcales</taxon>
        <taxon>Methylococcaceae</taxon>
        <taxon>Methylobacter</taxon>
    </lineage>
</organism>
<keyword evidence="3" id="KW-0808">Transferase</keyword>
<dbReference type="InterPro" id="IPR019290">
    <property type="entry name" value="GlycosylTrfase-like_prok"/>
</dbReference>
<feature type="domain" description="Glycosyltransferase 2-like prokaryotic type" evidence="2">
    <location>
        <begin position="102"/>
        <end position="168"/>
    </location>
</feature>
<dbReference type="Proteomes" id="UP000238071">
    <property type="component" value="Unassembled WGS sequence"/>
</dbReference>
<dbReference type="AlphaFoldDB" id="A0A2S6H8T8"/>
<dbReference type="Pfam" id="PF10111">
    <property type="entry name" value="Glyco_tranf_2_2"/>
    <property type="match status" value="1"/>
</dbReference>